<dbReference type="OrthoDB" id="6604018at2759"/>
<organism evidence="7 8">
    <name type="scientific">Dinoponera quadriceps</name>
    <name type="common">South American ant</name>
    <dbReference type="NCBI Taxonomy" id="609295"/>
    <lineage>
        <taxon>Eukaryota</taxon>
        <taxon>Metazoa</taxon>
        <taxon>Ecdysozoa</taxon>
        <taxon>Arthropoda</taxon>
        <taxon>Hexapoda</taxon>
        <taxon>Insecta</taxon>
        <taxon>Pterygota</taxon>
        <taxon>Neoptera</taxon>
        <taxon>Endopterygota</taxon>
        <taxon>Hymenoptera</taxon>
        <taxon>Apocrita</taxon>
        <taxon>Aculeata</taxon>
        <taxon>Formicoidea</taxon>
        <taxon>Formicidae</taxon>
        <taxon>Ponerinae</taxon>
        <taxon>Ponerini</taxon>
        <taxon>Dinoponera</taxon>
    </lineage>
</organism>
<dbReference type="GO" id="GO:0097250">
    <property type="term" value="P:mitochondrial respirasome assembly"/>
    <property type="evidence" value="ECO:0007669"/>
    <property type="project" value="TreeGrafter"/>
</dbReference>
<dbReference type="RefSeq" id="XP_014475244.1">
    <property type="nucleotide sequence ID" value="XM_014619758.1"/>
</dbReference>
<comment type="subcellular location">
    <subcellularLocation>
        <location evidence="1">Mitochondrion membrane</location>
    </subcellularLocation>
</comment>
<dbReference type="InterPro" id="IPR050355">
    <property type="entry name" value="RCF1"/>
</dbReference>
<protein>
    <submittedName>
        <fullName evidence="8">HIG1 domain family member 2A, mitochondrial</fullName>
    </submittedName>
</protein>
<evidence type="ECO:0000259" key="6">
    <source>
        <dbReference type="PROSITE" id="PS51503"/>
    </source>
</evidence>
<dbReference type="Pfam" id="PF04588">
    <property type="entry name" value="HIG_1_N"/>
    <property type="match status" value="1"/>
</dbReference>
<dbReference type="AlphaFoldDB" id="A0A6P3XBH1"/>
<feature type="domain" description="HIG1" evidence="6">
    <location>
        <begin position="13"/>
        <end position="103"/>
    </location>
</feature>
<dbReference type="GeneID" id="106744741"/>
<reference evidence="8" key="1">
    <citation type="submission" date="2025-08" db="UniProtKB">
        <authorList>
            <consortium name="RefSeq"/>
        </authorList>
    </citation>
    <scope>IDENTIFICATION</scope>
</reference>
<evidence type="ECO:0000313" key="7">
    <source>
        <dbReference type="Proteomes" id="UP000515204"/>
    </source>
</evidence>
<keyword evidence="3 5" id="KW-1133">Transmembrane helix</keyword>
<evidence type="ECO:0000256" key="2">
    <source>
        <dbReference type="ARBA" id="ARBA00022692"/>
    </source>
</evidence>
<evidence type="ECO:0000256" key="1">
    <source>
        <dbReference type="ARBA" id="ARBA00004325"/>
    </source>
</evidence>
<keyword evidence="7" id="KW-1185">Reference proteome</keyword>
<name>A0A6P3XBH1_DINQU</name>
<dbReference type="PANTHER" id="PTHR12297:SF18">
    <property type="entry name" value="HIG1 DOMAIN FAMILY MEMBER 2A"/>
    <property type="match status" value="1"/>
</dbReference>
<proteinExistence type="predicted"/>
<dbReference type="GO" id="GO:0031966">
    <property type="term" value="C:mitochondrial membrane"/>
    <property type="evidence" value="ECO:0007669"/>
    <property type="project" value="UniProtKB-SubCell"/>
</dbReference>
<keyword evidence="2 5" id="KW-0812">Transmembrane</keyword>
<keyword evidence="4 5" id="KW-0472">Membrane</keyword>
<dbReference type="Proteomes" id="UP000515204">
    <property type="component" value="Unplaced"/>
</dbReference>
<feature type="transmembrane region" description="Helical" evidence="5">
    <location>
        <begin position="41"/>
        <end position="61"/>
    </location>
</feature>
<dbReference type="Gene3D" id="6.10.140.1320">
    <property type="match status" value="1"/>
</dbReference>
<sequence>MANDNKLDELDWIHIREELDGDYKTETIYEKAVRKTRENPLVPIGTFATTLALTYGLYNFYHGRRQMQQYMMRARVGAQAFTIICIVAGFILMPKKQNKQNNK</sequence>
<dbReference type="KEGG" id="dqu:106744741"/>
<evidence type="ECO:0000256" key="5">
    <source>
        <dbReference type="SAM" id="Phobius"/>
    </source>
</evidence>
<accession>A0A6P3XBH1</accession>
<dbReference type="InterPro" id="IPR007667">
    <property type="entry name" value="Hypoxia_induced_domain"/>
</dbReference>
<feature type="transmembrane region" description="Helical" evidence="5">
    <location>
        <begin position="73"/>
        <end position="93"/>
    </location>
</feature>
<evidence type="ECO:0000256" key="4">
    <source>
        <dbReference type="ARBA" id="ARBA00023136"/>
    </source>
</evidence>
<gene>
    <name evidence="8" type="primary">LOC106744741</name>
</gene>
<dbReference type="PANTHER" id="PTHR12297">
    <property type="entry name" value="HYPOXIA-INDUCBILE GENE 1 HIG1 -RELATED"/>
    <property type="match status" value="1"/>
</dbReference>
<evidence type="ECO:0000256" key="3">
    <source>
        <dbReference type="ARBA" id="ARBA00022989"/>
    </source>
</evidence>
<dbReference type="PROSITE" id="PS51503">
    <property type="entry name" value="HIG1"/>
    <property type="match status" value="1"/>
</dbReference>
<evidence type="ECO:0000313" key="8">
    <source>
        <dbReference type="RefSeq" id="XP_014475244.1"/>
    </source>
</evidence>